<dbReference type="InterPro" id="IPR013815">
    <property type="entry name" value="ATP_grasp_subdomain_1"/>
</dbReference>
<dbReference type="GO" id="GO:0005524">
    <property type="term" value="F:ATP binding"/>
    <property type="evidence" value="ECO:0007669"/>
    <property type="project" value="InterPro"/>
</dbReference>
<feature type="non-terminal residue" evidence="2">
    <location>
        <position position="54"/>
    </location>
</feature>
<protein>
    <recommendedName>
        <fullName evidence="1">ATP-grasp domain-containing protein</fullName>
    </recommendedName>
</protein>
<dbReference type="GO" id="GO:0046872">
    <property type="term" value="F:metal ion binding"/>
    <property type="evidence" value="ECO:0007669"/>
    <property type="project" value="InterPro"/>
</dbReference>
<dbReference type="AlphaFoldDB" id="X0Z079"/>
<dbReference type="InterPro" id="IPR011761">
    <property type="entry name" value="ATP-grasp"/>
</dbReference>
<accession>X0Z079</accession>
<reference evidence="2" key="1">
    <citation type="journal article" date="2014" name="Front. Microbiol.">
        <title>High frequency of phylogenetically diverse reductive dehalogenase-homologous genes in deep subseafloor sedimentary metagenomes.</title>
        <authorList>
            <person name="Kawai M."/>
            <person name="Futagami T."/>
            <person name="Toyoda A."/>
            <person name="Takaki Y."/>
            <person name="Nishi S."/>
            <person name="Hori S."/>
            <person name="Arai W."/>
            <person name="Tsubouchi T."/>
            <person name="Morono Y."/>
            <person name="Uchiyama I."/>
            <person name="Ito T."/>
            <person name="Fujiyama A."/>
            <person name="Inagaki F."/>
            <person name="Takami H."/>
        </authorList>
    </citation>
    <scope>NUCLEOTIDE SEQUENCE</scope>
    <source>
        <strain evidence="2">Expedition CK06-06</strain>
    </source>
</reference>
<dbReference type="Gene3D" id="3.30.470.20">
    <property type="entry name" value="ATP-grasp fold, B domain"/>
    <property type="match status" value="1"/>
</dbReference>
<dbReference type="PROSITE" id="PS50975">
    <property type="entry name" value="ATP_GRASP"/>
    <property type="match status" value="1"/>
</dbReference>
<dbReference type="Gene3D" id="3.30.1490.20">
    <property type="entry name" value="ATP-grasp fold, A domain"/>
    <property type="match status" value="1"/>
</dbReference>
<gene>
    <name evidence="2" type="ORF">S01H1_84329</name>
</gene>
<dbReference type="Pfam" id="PF08442">
    <property type="entry name" value="ATP-grasp_2"/>
    <property type="match status" value="1"/>
</dbReference>
<proteinExistence type="predicted"/>
<organism evidence="2">
    <name type="scientific">marine sediment metagenome</name>
    <dbReference type="NCBI Taxonomy" id="412755"/>
    <lineage>
        <taxon>unclassified sequences</taxon>
        <taxon>metagenomes</taxon>
        <taxon>ecological metagenomes</taxon>
    </lineage>
</organism>
<name>X0Z079_9ZZZZ</name>
<evidence type="ECO:0000313" key="2">
    <source>
        <dbReference type="EMBL" id="GAG42076.1"/>
    </source>
</evidence>
<dbReference type="InterPro" id="IPR013650">
    <property type="entry name" value="ATP-grasp_succ-CoA_synth-type"/>
</dbReference>
<dbReference type="EMBL" id="BARS01057540">
    <property type="protein sequence ID" value="GAG42076.1"/>
    <property type="molecule type" value="Genomic_DNA"/>
</dbReference>
<dbReference type="SUPFAM" id="SSF56059">
    <property type="entry name" value="Glutathione synthetase ATP-binding domain-like"/>
    <property type="match status" value="1"/>
</dbReference>
<evidence type="ECO:0000259" key="1">
    <source>
        <dbReference type="PROSITE" id="PS50975"/>
    </source>
</evidence>
<feature type="domain" description="ATP-grasp" evidence="1">
    <location>
        <begin position="9"/>
        <end position="50"/>
    </location>
</feature>
<sequence length="54" mass="5787">MRLLEFQAKRLLAEKGISVPKGVLITSPEDLQRVSFPTVLKAQVPVGGRGKAGV</sequence>
<comment type="caution">
    <text evidence="2">The sequence shown here is derived from an EMBL/GenBank/DDBJ whole genome shotgun (WGS) entry which is preliminary data.</text>
</comment>